<dbReference type="PANTHER" id="PTHR42663:SF6">
    <property type="entry name" value="HYDROLASE C777.06C-RELATED"/>
    <property type="match status" value="1"/>
</dbReference>
<sequence length="251" mass="28811">MCFSFHFLGTNGFHSNETSRTACYMIPELGILFDAGSGFFRVKELIQTPYLEVFISHGHMDHVAGINCLIELLNRPDFKQIRIHAEQKVLDEIDTLFHDPFFPEAIPYELVPLNMNDNEEDNVIECIHEGVKVNYFQLNHTTTCFGYRLSYEGKSIAYVTDTTSYTTSTYLKHLNNLDVLFHEVNSVHECDSAKFGHTDAENLAVIANVVKPKLLCLIHFNPNRDRYEMMECVKKEYPNVMVAVDKESVTV</sequence>
<accession>A0ABR2L5T5</accession>
<evidence type="ECO:0000313" key="3">
    <source>
        <dbReference type="Proteomes" id="UP001470230"/>
    </source>
</evidence>
<reference evidence="2 3" key="1">
    <citation type="submission" date="2024-04" db="EMBL/GenBank/DDBJ databases">
        <title>Tritrichomonas musculus Genome.</title>
        <authorList>
            <person name="Alves-Ferreira E."/>
            <person name="Grigg M."/>
            <person name="Lorenzi H."/>
            <person name="Galac M."/>
        </authorList>
    </citation>
    <scope>NUCLEOTIDE SEQUENCE [LARGE SCALE GENOMIC DNA]</scope>
    <source>
        <strain evidence="2 3">EAF2021</strain>
    </source>
</reference>
<dbReference type="PANTHER" id="PTHR42663">
    <property type="entry name" value="HYDROLASE C777.06C-RELATED-RELATED"/>
    <property type="match status" value="1"/>
</dbReference>
<evidence type="ECO:0000313" key="2">
    <source>
        <dbReference type="EMBL" id="KAK8898413.1"/>
    </source>
</evidence>
<dbReference type="EMBL" id="JAPFFF010000001">
    <property type="protein sequence ID" value="KAK8898413.1"/>
    <property type="molecule type" value="Genomic_DNA"/>
</dbReference>
<dbReference type="InterPro" id="IPR036866">
    <property type="entry name" value="RibonucZ/Hydroxyglut_hydro"/>
</dbReference>
<protein>
    <recommendedName>
        <fullName evidence="1">Metallo-beta-lactamase domain-containing protein</fullName>
    </recommendedName>
</protein>
<evidence type="ECO:0000259" key="1">
    <source>
        <dbReference type="Pfam" id="PF12706"/>
    </source>
</evidence>
<dbReference type="Gene3D" id="3.60.15.10">
    <property type="entry name" value="Ribonuclease Z/Hydroxyacylglutathione hydrolase-like"/>
    <property type="match status" value="1"/>
</dbReference>
<comment type="caution">
    <text evidence="2">The sequence shown here is derived from an EMBL/GenBank/DDBJ whole genome shotgun (WGS) entry which is preliminary data.</text>
</comment>
<name>A0ABR2L5T5_9EUKA</name>
<gene>
    <name evidence="2" type="ORF">M9Y10_000700</name>
</gene>
<dbReference type="Pfam" id="PF12706">
    <property type="entry name" value="Lactamase_B_2"/>
    <property type="match status" value="1"/>
</dbReference>
<feature type="domain" description="Metallo-beta-lactamase" evidence="1">
    <location>
        <begin position="31"/>
        <end position="220"/>
    </location>
</feature>
<proteinExistence type="predicted"/>
<keyword evidence="3" id="KW-1185">Reference proteome</keyword>
<organism evidence="2 3">
    <name type="scientific">Tritrichomonas musculus</name>
    <dbReference type="NCBI Taxonomy" id="1915356"/>
    <lineage>
        <taxon>Eukaryota</taxon>
        <taxon>Metamonada</taxon>
        <taxon>Parabasalia</taxon>
        <taxon>Tritrichomonadida</taxon>
        <taxon>Tritrichomonadidae</taxon>
        <taxon>Tritrichomonas</taxon>
    </lineage>
</organism>
<dbReference type="Proteomes" id="UP001470230">
    <property type="component" value="Unassembled WGS sequence"/>
</dbReference>
<dbReference type="InterPro" id="IPR001279">
    <property type="entry name" value="Metallo-B-lactamas"/>
</dbReference>
<dbReference type="SUPFAM" id="SSF56281">
    <property type="entry name" value="Metallo-hydrolase/oxidoreductase"/>
    <property type="match status" value="1"/>
</dbReference>